<evidence type="ECO:0000313" key="1">
    <source>
        <dbReference type="EMBL" id="CAJ1394668.1"/>
    </source>
</evidence>
<name>A0AA36IVD3_9DINO</name>
<dbReference type="EMBL" id="CAUJNA010002902">
    <property type="protein sequence ID" value="CAJ1394668.1"/>
    <property type="molecule type" value="Genomic_DNA"/>
</dbReference>
<gene>
    <name evidence="1" type="ORF">EVOR1521_LOCUS19279</name>
</gene>
<protein>
    <submittedName>
        <fullName evidence="1">Uncharacterized protein</fullName>
    </submittedName>
</protein>
<accession>A0AA36IVD3</accession>
<evidence type="ECO:0000313" key="2">
    <source>
        <dbReference type="Proteomes" id="UP001178507"/>
    </source>
</evidence>
<sequence length="166" mass="18428">MQPHVKERFEADFGEEGVAQIVRSLDGSFKLLRRLDQNRALGIEGVKKWHKEQLKYSLELTKTGMEKEEKATKIGKAMLAAAEMAFGLPVEAFDKATLELAQVGGAKIETTDDGLQASWASPLTGEVMKELVCDEGVATIMKKRVPAETYKEFEQVIKGRCPTVKQ</sequence>
<dbReference type="AlphaFoldDB" id="A0AA36IVD3"/>
<proteinExistence type="predicted"/>
<keyword evidence="2" id="KW-1185">Reference proteome</keyword>
<organism evidence="1 2">
    <name type="scientific">Effrenium voratum</name>
    <dbReference type="NCBI Taxonomy" id="2562239"/>
    <lineage>
        <taxon>Eukaryota</taxon>
        <taxon>Sar</taxon>
        <taxon>Alveolata</taxon>
        <taxon>Dinophyceae</taxon>
        <taxon>Suessiales</taxon>
        <taxon>Symbiodiniaceae</taxon>
        <taxon>Effrenium</taxon>
    </lineage>
</organism>
<reference evidence="1" key="1">
    <citation type="submission" date="2023-08" db="EMBL/GenBank/DDBJ databases">
        <authorList>
            <person name="Chen Y."/>
            <person name="Shah S."/>
            <person name="Dougan E. K."/>
            <person name="Thang M."/>
            <person name="Chan C."/>
        </authorList>
    </citation>
    <scope>NUCLEOTIDE SEQUENCE</scope>
</reference>
<dbReference type="Proteomes" id="UP001178507">
    <property type="component" value="Unassembled WGS sequence"/>
</dbReference>
<comment type="caution">
    <text evidence="1">The sequence shown here is derived from an EMBL/GenBank/DDBJ whole genome shotgun (WGS) entry which is preliminary data.</text>
</comment>